<dbReference type="HOGENOM" id="CLU_011183_1_1_1"/>
<keyword evidence="7" id="KW-0175">Coiled coil</keyword>
<gene>
    <name evidence="13" type="primary">8239308</name>
    <name evidence="12" type="ORF">Phum_PHUM125560</name>
</gene>
<feature type="compositionally biased region" description="Basic and acidic residues" evidence="8">
    <location>
        <begin position="812"/>
        <end position="825"/>
    </location>
</feature>
<dbReference type="InterPro" id="IPR001841">
    <property type="entry name" value="Znf_RING"/>
</dbReference>
<evidence type="ECO:0000259" key="10">
    <source>
        <dbReference type="PROSITE" id="PS50119"/>
    </source>
</evidence>
<feature type="coiled-coil region" evidence="7">
    <location>
        <begin position="151"/>
        <end position="185"/>
    </location>
</feature>
<evidence type="ECO:0000256" key="2">
    <source>
        <dbReference type="ARBA" id="ARBA00022490"/>
    </source>
</evidence>
<evidence type="ECO:0000256" key="5">
    <source>
        <dbReference type="ARBA" id="ARBA00022833"/>
    </source>
</evidence>
<dbReference type="GO" id="GO:0051865">
    <property type="term" value="P:protein autoubiquitination"/>
    <property type="evidence" value="ECO:0007669"/>
    <property type="project" value="TreeGrafter"/>
</dbReference>
<dbReference type="STRING" id="121224.E0VDU9"/>
<dbReference type="InterPro" id="IPR053003">
    <property type="entry name" value="TRIM_RBCC_E3_ubiq-ligases"/>
</dbReference>
<comment type="subcellular location">
    <subcellularLocation>
        <location evidence="1">Cytoplasm</location>
    </subcellularLocation>
</comment>
<dbReference type="PROSITE" id="PS50119">
    <property type="entry name" value="ZF_BBOX"/>
    <property type="match status" value="1"/>
</dbReference>
<dbReference type="InterPro" id="IPR013083">
    <property type="entry name" value="Znf_RING/FYVE/PHD"/>
</dbReference>
<organism>
    <name type="scientific">Pediculus humanus subsp. corporis</name>
    <name type="common">Body louse</name>
    <dbReference type="NCBI Taxonomy" id="121224"/>
    <lineage>
        <taxon>Eukaryota</taxon>
        <taxon>Metazoa</taxon>
        <taxon>Ecdysozoa</taxon>
        <taxon>Arthropoda</taxon>
        <taxon>Hexapoda</taxon>
        <taxon>Insecta</taxon>
        <taxon>Pterygota</taxon>
        <taxon>Neoptera</taxon>
        <taxon>Paraneoptera</taxon>
        <taxon>Psocodea</taxon>
        <taxon>Troctomorpha</taxon>
        <taxon>Phthiraptera</taxon>
        <taxon>Anoplura</taxon>
        <taxon>Pediculidae</taxon>
        <taxon>Pediculus</taxon>
    </lineage>
</organism>
<accession>E0VDU9</accession>
<dbReference type="AlphaFoldDB" id="E0VDU9"/>
<dbReference type="GO" id="GO:0031625">
    <property type="term" value="F:ubiquitin protein ligase binding"/>
    <property type="evidence" value="ECO:0007669"/>
    <property type="project" value="TreeGrafter"/>
</dbReference>
<dbReference type="EnsemblMetazoa" id="PHUM125560-RA">
    <property type="protein sequence ID" value="PHUM125560-PA"/>
    <property type="gene ID" value="PHUM125560"/>
</dbReference>
<dbReference type="InterPro" id="IPR002083">
    <property type="entry name" value="MATH/TRAF_dom"/>
</dbReference>
<evidence type="ECO:0000313" key="14">
    <source>
        <dbReference type="Proteomes" id="UP000009046"/>
    </source>
</evidence>
<evidence type="ECO:0000256" key="3">
    <source>
        <dbReference type="ARBA" id="ARBA00022723"/>
    </source>
</evidence>
<keyword evidence="14" id="KW-1185">Reference proteome</keyword>
<dbReference type="GO" id="GO:0005164">
    <property type="term" value="F:tumor necrosis factor receptor binding"/>
    <property type="evidence" value="ECO:0007669"/>
    <property type="project" value="TreeGrafter"/>
</dbReference>
<dbReference type="PANTHER" id="PTHR36754:SF2">
    <property type="entry name" value="E3 UBIQUITIN-PROTEIN LIGASE TRIM37"/>
    <property type="match status" value="1"/>
</dbReference>
<dbReference type="SMART" id="SM00336">
    <property type="entry name" value="BBOX"/>
    <property type="match status" value="1"/>
</dbReference>
<feature type="domain" description="RING-type" evidence="9">
    <location>
        <begin position="29"/>
        <end position="69"/>
    </location>
</feature>
<dbReference type="Gene3D" id="2.60.210.10">
    <property type="entry name" value="Apoptosis, Tumor Necrosis Factor Receptor Associated Protein 2, Chain A"/>
    <property type="match status" value="1"/>
</dbReference>
<dbReference type="Gene3D" id="3.30.40.10">
    <property type="entry name" value="Zinc/RING finger domain, C3HC4 (zinc finger)"/>
    <property type="match status" value="1"/>
</dbReference>
<evidence type="ECO:0000313" key="12">
    <source>
        <dbReference type="EMBL" id="EEB11555.1"/>
    </source>
</evidence>
<sequence length="825" mass="93443">MNKNIMSKCKNQKTLEDHSVETLAEVFRCFICMEKLRDAHLCPHCSKLCCYVCISKWLTEQRSQCPHCRASLHLHEVVNCRWVEEVTQQLDSLQAGNASLSRQENDDLDKDRCEIHSEKLSVFCWNCQISICHQCALWGGIHSGHTFKPLEEVYQQHVNQIKDEVSQLRRRLVELISLVQEVEKNVESVRSVKDERVREIRNAVESMIARLDSQLKAKLLTLMGQKNLLTQETEQLEAIIQEVDQRLHSCSRSELISKSGDLSRLIHQLHKKPMASFVTPPVPADFQSEIVPGYDSSTFVMQNFTVLQRKADPVYSPPLHINGLCWRLKVYPDGNGVVRGNYLSVFLELSAGLSETSKYEYRVEMIHQGSRDASKNIIREFASDFEIGECWGYNRFFRLDLLASEGYLNTTTDTLILSFLVRPPTFFQKCRDQQWYISQLAKIQSQYISQINDLKERLSLKATRVSTFSNTPRENSSLSTLPYLDRKCQETPVRNVDSSSTMSTSTASSSSRRKKFREKFSPSDSQGALLSPLNDSSESSSSSETEHEDSEAEIDNEGFGQIEGPINDSNSVQSNDENDVDDEAMSGDNDIEYNLAQQLFQNPSTSSTTSPKFSDSLQDELMLFHLFEMQDRNSCNRWITPKSRSHDKWAFHTHLNRDSSHNSTKIQNSAMSVLDTLQLDMDLSILQSTSVDWDNSQGLNSSILQSSLSIPVPKSNLNVFKNKKKNSVSAHNLTDVQVNSSVGERLLAFNSLISQIQLPDAANSSLASRLNEMDIRSMEKDNSGIKDDSSPNLLNINSLELQTFKSGTNQSKNEEGRGDIGDNDN</sequence>
<dbReference type="EMBL" id="AAZO01001476">
    <property type="status" value="NOT_ANNOTATED_CDS"/>
    <property type="molecule type" value="Genomic_DNA"/>
</dbReference>
<dbReference type="Gene3D" id="3.30.160.60">
    <property type="entry name" value="Classic Zinc Finger"/>
    <property type="match status" value="1"/>
</dbReference>
<dbReference type="SMART" id="SM00502">
    <property type="entry name" value="BBC"/>
    <property type="match status" value="1"/>
</dbReference>
<feature type="domain" description="B box-type" evidence="10">
    <location>
        <begin position="108"/>
        <end position="150"/>
    </location>
</feature>
<feature type="compositionally biased region" description="Low complexity" evidence="8">
    <location>
        <begin position="498"/>
        <end position="510"/>
    </location>
</feature>
<dbReference type="CTD" id="8239308"/>
<keyword evidence="4 6" id="KW-0863">Zinc-finger</keyword>
<dbReference type="SUPFAM" id="SSF57845">
    <property type="entry name" value="B-box zinc-binding domain"/>
    <property type="match status" value="1"/>
</dbReference>
<evidence type="ECO:0000256" key="1">
    <source>
        <dbReference type="ARBA" id="ARBA00004496"/>
    </source>
</evidence>
<feature type="domain" description="MATH" evidence="11">
    <location>
        <begin position="294"/>
        <end position="421"/>
    </location>
</feature>
<dbReference type="GO" id="GO:0016235">
    <property type="term" value="C:aggresome"/>
    <property type="evidence" value="ECO:0007669"/>
    <property type="project" value="TreeGrafter"/>
</dbReference>
<dbReference type="PROSITE" id="PS50144">
    <property type="entry name" value="MATH"/>
    <property type="match status" value="1"/>
</dbReference>
<feature type="region of interest" description="Disordered" evidence="8">
    <location>
        <begin position="490"/>
        <end position="587"/>
    </location>
</feature>
<dbReference type="Proteomes" id="UP000009046">
    <property type="component" value="Unassembled WGS sequence"/>
</dbReference>
<dbReference type="Pfam" id="PF00643">
    <property type="entry name" value="zf-B_box"/>
    <property type="match status" value="1"/>
</dbReference>
<dbReference type="GO" id="GO:0008270">
    <property type="term" value="F:zinc ion binding"/>
    <property type="evidence" value="ECO:0007669"/>
    <property type="project" value="UniProtKB-KW"/>
</dbReference>
<evidence type="ECO:0000313" key="13">
    <source>
        <dbReference type="EnsemblMetazoa" id="PHUM125560-PA"/>
    </source>
</evidence>
<dbReference type="EMBL" id="DS235088">
    <property type="protein sequence ID" value="EEB11555.1"/>
    <property type="molecule type" value="Genomic_DNA"/>
</dbReference>
<dbReference type="GO" id="GO:0061630">
    <property type="term" value="F:ubiquitin protein ligase activity"/>
    <property type="evidence" value="ECO:0007669"/>
    <property type="project" value="TreeGrafter"/>
</dbReference>
<dbReference type="PANTHER" id="PTHR36754">
    <property type="entry name" value="E3 UBIQUITIN-PROTEIN LIGASE TRIM37"/>
    <property type="match status" value="1"/>
</dbReference>
<proteinExistence type="predicted"/>
<dbReference type="SUPFAM" id="SSF57850">
    <property type="entry name" value="RING/U-box"/>
    <property type="match status" value="1"/>
</dbReference>
<dbReference type="GO" id="GO:0006513">
    <property type="term" value="P:protein monoubiquitination"/>
    <property type="evidence" value="ECO:0007669"/>
    <property type="project" value="TreeGrafter"/>
</dbReference>
<evidence type="ECO:0000256" key="7">
    <source>
        <dbReference type="SAM" id="Coils"/>
    </source>
</evidence>
<dbReference type="OMA" id="CATHSEK"/>
<dbReference type="eggNOG" id="KOG2177">
    <property type="taxonomic scope" value="Eukaryota"/>
</dbReference>
<dbReference type="Pfam" id="PF22486">
    <property type="entry name" value="MATH_2"/>
    <property type="match status" value="1"/>
</dbReference>
<reference evidence="12" key="2">
    <citation type="submission" date="2007-04" db="EMBL/GenBank/DDBJ databases">
        <title>The genome of the human body louse.</title>
        <authorList>
            <consortium name="The Human Body Louse Genome Consortium"/>
            <person name="Kirkness E."/>
            <person name="Walenz B."/>
            <person name="Hass B."/>
            <person name="Bruggner R."/>
            <person name="Strausberg R."/>
        </authorList>
    </citation>
    <scope>NUCLEOTIDE SEQUENCE</scope>
    <source>
        <strain evidence="12">USDA</strain>
    </source>
</reference>
<protein>
    <submittedName>
        <fullName evidence="12 13">Tripartite motif-containing protein, putative</fullName>
    </submittedName>
</protein>
<dbReference type="InterPro" id="IPR037299">
    <property type="entry name" value="TRIM37_MATH"/>
</dbReference>
<dbReference type="InterPro" id="IPR003649">
    <property type="entry name" value="Bbox_C"/>
</dbReference>
<dbReference type="VEuPathDB" id="VectorBase:PHUM125560"/>
<feature type="region of interest" description="Disordered" evidence="8">
    <location>
        <begin position="804"/>
        <end position="825"/>
    </location>
</feature>
<dbReference type="OrthoDB" id="192247at2759"/>
<name>E0VDU9_PEDHC</name>
<dbReference type="CDD" id="cd03773">
    <property type="entry name" value="MATH_TRIM37"/>
    <property type="match status" value="1"/>
</dbReference>
<dbReference type="PROSITE" id="PS50089">
    <property type="entry name" value="ZF_RING_2"/>
    <property type="match status" value="1"/>
</dbReference>
<dbReference type="CDD" id="cd19779">
    <property type="entry name" value="Bbox2_TRIM37_C-VIII"/>
    <property type="match status" value="1"/>
</dbReference>
<feature type="compositionally biased region" description="Acidic residues" evidence="8">
    <location>
        <begin position="546"/>
        <end position="556"/>
    </location>
</feature>
<reference evidence="13" key="3">
    <citation type="submission" date="2020-05" db="UniProtKB">
        <authorList>
            <consortium name="EnsemblMetazoa"/>
        </authorList>
    </citation>
    <scope>IDENTIFICATION</scope>
    <source>
        <strain evidence="13">USDA</strain>
    </source>
</reference>
<feature type="compositionally biased region" description="Acidic residues" evidence="8">
    <location>
        <begin position="576"/>
        <end position="587"/>
    </location>
</feature>
<evidence type="ECO:0000256" key="6">
    <source>
        <dbReference type="PROSITE-ProRule" id="PRU00024"/>
    </source>
</evidence>
<evidence type="ECO:0000256" key="4">
    <source>
        <dbReference type="ARBA" id="ARBA00022771"/>
    </source>
</evidence>
<keyword evidence="3" id="KW-0479">Metal-binding</keyword>
<dbReference type="GO" id="GO:0005778">
    <property type="term" value="C:peroxisomal membrane"/>
    <property type="evidence" value="ECO:0007669"/>
    <property type="project" value="TreeGrafter"/>
</dbReference>
<evidence type="ECO:0000256" key="8">
    <source>
        <dbReference type="SAM" id="MobiDB-lite"/>
    </source>
</evidence>
<dbReference type="SUPFAM" id="SSF49599">
    <property type="entry name" value="TRAF domain-like"/>
    <property type="match status" value="1"/>
</dbReference>
<dbReference type="GeneID" id="8239308"/>
<dbReference type="KEGG" id="phu:Phum_PHUM125560"/>
<dbReference type="InterPro" id="IPR000315">
    <property type="entry name" value="Znf_B-box"/>
</dbReference>
<dbReference type="RefSeq" id="XP_002424293.1">
    <property type="nucleotide sequence ID" value="XM_002424248.1"/>
</dbReference>
<evidence type="ECO:0000259" key="9">
    <source>
        <dbReference type="PROSITE" id="PS50089"/>
    </source>
</evidence>
<evidence type="ECO:0000259" key="11">
    <source>
        <dbReference type="PROSITE" id="PS50144"/>
    </source>
</evidence>
<dbReference type="CDD" id="cd16619">
    <property type="entry name" value="mRING-HC-C4C4_TRIM37_C-VIII"/>
    <property type="match status" value="1"/>
</dbReference>
<keyword evidence="5" id="KW-0862">Zinc</keyword>
<dbReference type="SMART" id="SM00061">
    <property type="entry name" value="MATH"/>
    <property type="match status" value="1"/>
</dbReference>
<dbReference type="GO" id="GO:0070842">
    <property type="term" value="P:aggresome assembly"/>
    <property type="evidence" value="ECO:0007669"/>
    <property type="project" value="TreeGrafter"/>
</dbReference>
<reference evidence="12" key="1">
    <citation type="submission" date="2007-04" db="EMBL/GenBank/DDBJ databases">
        <title>Annotation of Pediculus humanus corporis strain USDA.</title>
        <authorList>
            <person name="Kirkness E."/>
            <person name="Hannick L."/>
            <person name="Hass B."/>
            <person name="Bruggner R."/>
            <person name="Lawson D."/>
            <person name="Bidwell S."/>
            <person name="Joardar V."/>
            <person name="Caler E."/>
            <person name="Walenz B."/>
            <person name="Inman J."/>
            <person name="Schobel S."/>
            <person name="Galinsky K."/>
            <person name="Amedeo P."/>
            <person name="Strausberg R."/>
        </authorList>
    </citation>
    <scope>NUCLEOTIDE SEQUENCE</scope>
    <source>
        <strain evidence="12">USDA</strain>
    </source>
</reference>
<dbReference type="InParanoid" id="E0VDU9"/>
<dbReference type="InterPro" id="IPR008974">
    <property type="entry name" value="TRAF-like"/>
</dbReference>
<keyword evidence="2" id="KW-0963">Cytoplasm</keyword>